<evidence type="ECO:0000313" key="3">
    <source>
        <dbReference type="Proteomes" id="UP000011744"/>
    </source>
</evidence>
<evidence type="ECO:0000313" key="2">
    <source>
        <dbReference type="EMBL" id="EME71793.1"/>
    </source>
</evidence>
<dbReference type="InterPro" id="IPR054193">
    <property type="entry name" value="DUF6898"/>
</dbReference>
<proteinExistence type="predicted"/>
<keyword evidence="3" id="KW-1185">Reference proteome</keyword>
<dbReference type="PATRIC" id="fig|1244869.3.peg.202"/>
<dbReference type="Pfam" id="PF21839">
    <property type="entry name" value="DUF6898"/>
    <property type="match status" value="1"/>
</dbReference>
<dbReference type="STRING" id="1244869.H261_01052"/>
<name>M3AG11_9PROT</name>
<sequence>MKPDINAAEVLFEFIRLGNAVKVTAFHVPTLTEISIVGARGASEAHLKLLGLKRLEYVLAKQRRGEL</sequence>
<evidence type="ECO:0000259" key="1">
    <source>
        <dbReference type="Pfam" id="PF21839"/>
    </source>
</evidence>
<gene>
    <name evidence="2" type="ORF">H261_01052</name>
</gene>
<organism evidence="2 3">
    <name type="scientific">Paramagnetospirillum caucaseum</name>
    <dbReference type="NCBI Taxonomy" id="1244869"/>
    <lineage>
        <taxon>Bacteria</taxon>
        <taxon>Pseudomonadati</taxon>
        <taxon>Pseudomonadota</taxon>
        <taxon>Alphaproteobacteria</taxon>
        <taxon>Rhodospirillales</taxon>
        <taxon>Magnetospirillaceae</taxon>
        <taxon>Paramagnetospirillum</taxon>
    </lineage>
</organism>
<accession>M3AG11</accession>
<feature type="domain" description="DUF6898" evidence="1">
    <location>
        <begin position="8"/>
        <end position="62"/>
    </location>
</feature>
<dbReference type="RefSeq" id="WP_008613323.1">
    <property type="nucleotide sequence ID" value="NZ_AONQ01000002.1"/>
</dbReference>
<reference evidence="2 3" key="1">
    <citation type="journal article" date="2014" name="Genome Announc.">
        <title>Draft Genome Sequence of Magnetospirillum sp. Strain SO-1, a Freshwater Magnetotactic Bacterium Isolated from the Ol'khovka River, Russia.</title>
        <authorList>
            <person name="Grouzdev D.S."/>
            <person name="Dziuba M.V."/>
            <person name="Sukhacheva M.S."/>
            <person name="Mardanov A.V."/>
            <person name="Beletskiy A.V."/>
            <person name="Kuznetsov B.B."/>
            <person name="Skryabin K.G."/>
        </authorList>
    </citation>
    <scope>NUCLEOTIDE SEQUENCE [LARGE SCALE GENOMIC DNA]</scope>
    <source>
        <strain evidence="2 3">SO-1</strain>
    </source>
</reference>
<dbReference type="EMBL" id="AONQ01000002">
    <property type="protein sequence ID" value="EME71793.1"/>
    <property type="molecule type" value="Genomic_DNA"/>
</dbReference>
<comment type="caution">
    <text evidence="2">The sequence shown here is derived from an EMBL/GenBank/DDBJ whole genome shotgun (WGS) entry which is preliminary data.</text>
</comment>
<dbReference type="OrthoDB" id="7362394at2"/>
<protein>
    <recommendedName>
        <fullName evidence="1">DUF6898 domain-containing protein</fullName>
    </recommendedName>
</protein>
<dbReference type="AlphaFoldDB" id="M3AG11"/>
<dbReference type="Proteomes" id="UP000011744">
    <property type="component" value="Unassembled WGS sequence"/>
</dbReference>